<dbReference type="Pfam" id="PF22504">
    <property type="entry name" value="DUF6993"/>
    <property type="match status" value="1"/>
</dbReference>
<evidence type="ECO:0000313" key="4">
    <source>
        <dbReference type="Proteomes" id="UP000831304"/>
    </source>
</evidence>
<dbReference type="EMBL" id="CP094533">
    <property type="protein sequence ID" value="UOE26331.1"/>
    <property type="molecule type" value="Genomic_DNA"/>
</dbReference>
<feature type="domain" description="DUF6993" evidence="2">
    <location>
        <begin position="60"/>
        <end position="145"/>
    </location>
</feature>
<evidence type="ECO:0000256" key="1">
    <source>
        <dbReference type="SAM" id="SignalP"/>
    </source>
</evidence>
<feature type="signal peptide" evidence="1">
    <location>
        <begin position="1"/>
        <end position="18"/>
    </location>
</feature>
<sequence length="148" mass="15473">MLVTLLAAVTLSGCVATVAPTPSTTSPAATAPSMLPPSVVLELSAQPAENLDAFNAIAEEVIVRGAAPTTSDFVDALRTAGATDERLEFGTDLTTEGKPVDAYFWALRFDTGCLIGQFRPLETDPEKSRYLSAEAPLVGGKCLVSAER</sequence>
<evidence type="ECO:0000313" key="3">
    <source>
        <dbReference type="EMBL" id="UOE26331.1"/>
    </source>
</evidence>
<keyword evidence="1" id="KW-0732">Signal</keyword>
<organism evidence="3 4">
    <name type="scientific">Agromyces soli</name>
    <dbReference type="NCBI Taxonomy" id="659012"/>
    <lineage>
        <taxon>Bacteria</taxon>
        <taxon>Bacillati</taxon>
        <taxon>Actinomycetota</taxon>
        <taxon>Actinomycetes</taxon>
        <taxon>Micrococcales</taxon>
        <taxon>Microbacteriaceae</taxon>
        <taxon>Agromyces</taxon>
    </lineage>
</organism>
<keyword evidence="4" id="KW-1185">Reference proteome</keyword>
<evidence type="ECO:0000259" key="2">
    <source>
        <dbReference type="Pfam" id="PF22504"/>
    </source>
</evidence>
<dbReference type="InterPro" id="IPR054262">
    <property type="entry name" value="DUF6993"/>
</dbReference>
<dbReference type="RefSeq" id="WP_243569161.1">
    <property type="nucleotide sequence ID" value="NZ_CP094533.1"/>
</dbReference>
<proteinExistence type="predicted"/>
<feature type="chain" id="PRO_5047272274" description="DUF6993 domain-containing protein" evidence="1">
    <location>
        <begin position="19"/>
        <end position="148"/>
    </location>
</feature>
<protein>
    <recommendedName>
        <fullName evidence="2">DUF6993 domain-containing protein</fullName>
    </recommendedName>
</protein>
<dbReference type="Proteomes" id="UP000831304">
    <property type="component" value="Chromosome"/>
</dbReference>
<name>A0ABY4AX14_9MICO</name>
<reference evidence="3 4" key="1">
    <citation type="submission" date="2022-03" db="EMBL/GenBank/DDBJ databases">
        <title>Agromyces sp. isolated from the gut of P. brevitarsis seulensis larvae.</title>
        <authorList>
            <person name="Won M."/>
            <person name="Kwon S.-W."/>
        </authorList>
    </citation>
    <scope>NUCLEOTIDE SEQUENCE [LARGE SCALE GENOMIC DNA]</scope>
    <source>
        <strain evidence="3 4">KACC 16215</strain>
    </source>
</reference>
<gene>
    <name evidence="3" type="ORF">MTP13_00705</name>
</gene>
<accession>A0ABY4AX14</accession>